<reference evidence="9 10" key="1">
    <citation type="submission" date="2021-01" db="EMBL/GenBank/DDBJ databases">
        <title>Sequencing the genomes of 1000 actinobacteria strains.</title>
        <authorList>
            <person name="Klenk H.-P."/>
        </authorList>
    </citation>
    <scope>NUCLEOTIDE SEQUENCE [LARGE SCALE GENOMIC DNA]</scope>
    <source>
        <strain evidence="9 10">DSM 13657</strain>
    </source>
</reference>
<dbReference type="Gene3D" id="2.170.120.20">
    <property type="entry name" value="Ribosomal protein L25, beta domain"/>
    <property type="match status" value="1"/>
</dbReference>
<dbReference type="InterPro" id="IPR011035">
    <property type="entry name" value="Ribosomal_bL25/Gln-tRNA_synth"/>
</dbReference>
<evidence type="ECO:0000259" key="7">
    <source>
        <dbReference type="Pfam" id="PF01386"/>
    </source>
</evidence>
<dbReference type="Gene3D" id="2.40.240.10">
    <property type="entry name" value="Ribosomal Protein L25, Chain P"/>
    <property type="match status" value="1"/>
</dbReference>
<evidence type="ECO:0000313" key="10">
    <source>
        <dbReference type="Proteomes" id="UP000809290"/>
    </source>
</evidence>
<dbReference type="InterPro" id="IPR020056">
    <property type="entry name" value="Rbsml_bL25/Gln-tRNA_synth_N"/>
</dbReference>
<dbReference type="InterPro" id="IPR029751">
    <property type="entry name" value="Ribosomal_L25_dom"/>
</dbReference>
<evidence type="ECO:0000256" key="2">
    <source>
        <dbReference type="ARBA" id="ARBA00022884"/>
    </source>
</evidence>
<keyword evidence="4 5" id="KW-0687">Ribonucleoprotein</keyword>
<evidence type="ECO:0000256" key="6">
    <source>
        <dbReference type="SAM" id="MobiDB-lite"/>
    </source>
</evidence>
<feature type="compositionally biased region" description="Basic and acidic residues" evidence="6">
    <location>
        <begin position="209"/>
        <end position="218"/>
    </location>
</feature>
<dbReference type="InterPro" id="IPR001021">
    <property type="entry name" value="Ribosomal_bL25_long"/>
</dbReference>
<comment type="subunit">
    <text evidence="5">Part of the 50S ribosomal subunit; part of the 5S rRNA/L5/L18/L25 subcomplex. Contacts the 5S rRNA. Binds to the 5S rRNA independently of L5 and L18.</text>
</comment>
<proteinExistence type="inferred from homology"/>
<evidence type="ECO:0000259" key="8">
    <source>
        <dbReference type="Pfam" id="PF14693"/>
    </source>
</evidence>
<keyword evidence="10" id="KW-1185">Reference proteome</keyword>
<evidence type="ECO:0000313" key="9">
    <source>
        <dbReference type="EMBL" id="MBM7815840.1"/>
    </source>
</evidence>
<dbReference type="GO" id="GO:0005840">
    <property type="term" value="C:ribosome"/>
    <property type="evidence" value="ECO:0007669"/>
    <property type="project" value="UniProtKB-KW"/>
</dbReference>
<dbReference type="HAMAP" id="MF_01334">
    <property type="entry name" value="Ribosomal_bL25_CTC"/>
    <property type="match status" value="1"/>
</dbReference>
<dbReference type="CDD" id="cd00495">
    <property type="entry name" value="Ribosomal_L25_TL5_CTC"/>
    <property type="match status" value="1"/>
</dbReference>
<organism evidence="9 10">
    <name type="scientific">Brevibacterium paucivorans</name>
    <dbReference type="NCBI Taxonomy" id="170994"/>
    <lineage>
        <taxon>Bacteria</taxon>
        <taxon>Bacillati</taxon>
        <taxon>Actinomycetota</taxon>
        <taxon>Actinomycetes</taxon>
        <taxon>Micrococcales</taxon>
        <taxon>Brevibacteriaceae</taxon>
        <taxon>Brevibacterium</taxon>
    </lineage>
</organism>
<evidence type="ECO:0000256" key="4">
    <source>
        <dbReference type="ARBA" id="ARBA00023274"/>
    </source>
</evidence>
<dbReference type="NCBIfam" id="NF004131">
    <property type="entry name" value="PRK05618.2-1"/>
    <property type="match status" value="1"/>
</dbReference>
<comment type="function">
    <text evidence="5">This is one of the proteins that binds to the 5S RNA in the ribosome where it forms part of the central protuberance.</text>
</comment>
<keyword evidence="2 5" id="KW-0694">RNA-binding</keyword>
<protein>
    <recommendedName>
        <fullName evidence="5">Large ribosomal subunit protein bL25</fullName>
    </recommendedName>
    <alternativeName>
        <fullName evidence="5">General stress protein CTC</fullName>
    </alternativeName>
</protein>
<dbReference type="PANTHER" id="PTHR33284">
    <property type="entry name" value="RIBOSOMAL PROTEIN L25/GLN-TRNA SYNTHETASE, ANTI-CODON-BINDING DOMAIN-CONTAINING PROTEIN"/>
    <property type="match status" value="1"/>
</dbReference>
<dbReference type="RefSeq" id="WP_204514712.1">
    <property type="nucleotide sequence ID" value="NZ_JAFBCP010000001.1"/>
</dbReference>
<dbReference type="PANTHER" id="PTHR33284:SF1">
    <property type="entry name" value="RIBOSOMAL PROTEIN L25_GLN-TRNA SYNTHETASE, ANTI-CODON-BINDING DOMAIN-CONTAINING PROTEIN"/>
    <property type="match status" value="1"/>
</dbReference>
<name>A0ABS2SHW5_9MICO</name>
<feature type="compositionally biased region" description="Acidic residues" evidence="6">
    <location>
        <begin position="183"/>
        <end position="198"/>
    </location>
</feature>
<accession>A0ABS2SHW5</accession>
<keyword evidence="3 5" id="KW-0689">Ribosomal protein</keyword>
<keyword evidence="1 5" id="KW-0699">rRNA-binding</keyword>
<dbReference type="EMBL" id="JAFBCP010000001">
    <property type="protein sequence ID" value="MBM7815840.1"/>
    <property type="molecule type" value="Genomic_DNA"/>
</dbReference>
<dbReference type="InterPro" id="IPR020930">
    <property type="entry name" value="Ribosomal_uL5_bac-type"/>
</dbReference>
<dbReference type="NCBIfam" id="TIGR00731">
    <property type="entry name" value="bL25_bact_ctc"/>
    <property type="match status" value="1"/>
</dbReference>
<dbReference type="InterPro" id="IPR020057">
    <property type="entry name" value="Ribosomal_bL25_b-dom"/>
</dbReference>
<feature type="region of interest" description="Disordered" evidence="6">
    <location>
        <begin position="183"/>
        <end position="218"/>
    </location>
</feature>
<comment type="similarity">
    <text evidence="5">Belongs to the bacterial ribosomal protein bL25 family. CTC subfamily.</text>
</comment>
<dbReference type="Pfam" id="PF14693">
    <property type="entry name" value="Ribosomal_TL5_C"/>
    <property type="match status" value="1"/>
</dbReference>
<feature type="domain" description="Large ribosomal subunit protein bL25 L25" evidence="7">
    <location>
        <begin position="6"/>
        <end position="92"/>
    </location>
</feature>
<feature type="domain" description="Large ribosomal subunit protein bL25 beta" evidence="8">
    <location>
        <begin position="100"/>
        <end position="178"/>
    </location>
</feature>
<evidence type="ECO:0000256" key="5">
    <source>
        <dbReference type="HAMAP-Rule" id="MF_01334"/>
    </source>
</evidence>
<dbReference type="NCBIfam" id="NF004612">
    <property type="entry name" value="PRK05943.1"/>
    <property type="match status" value="1"/>
</dbReference>
<dbReference type="Proteomes" id="UP000809290">
    <property type="component" value="Unassembled WGS sequence"/>
</dbReference>
<dbReference type="Pfam" id="PF01386">
    <property type="entry name" value="Ribosomal_L25p"/>
    <property type="match status" value="1"/>
</dbReference>
<dbReference type="SUPFAM" id="SSF50715">
    <property type="entry name" value="Ribosomal protein L25-like"/>
    <property type="match status" value="1"/>
</dbReference>
<dbReference type="InterPro" id="IPR037121">
    <property type="entry name" value="Ribosomal_bL25_C"/>
</dbReference>
<evidence type="ECO:0000256" key="1">
    <source>
        <dbReference type="ARBA" id="ARBA00022730"/>
    </source>
</evidence>
<sequence length="218" mass="23689">MADIKLEAELRENYGKGYARRTRAAGRVPAVLYGHGSEPAHLSFDGHAIMMAMKNPNSLVEISTADGKLKSLAVARDIQRHPVRRDIIHVDFIIVKRGEKIEVDIPVSPVGDAAPGTLVSVETQTLRVMADATQIPEHFELSIEGREVGDHLLAKDVKLPEGVELVDDEDMMLIHVAAEMTEAELESELESEAVDEEVAASTGAEPSDEAAKESSDDE</sequence>
<gene>
    <name evidence="5" type="primary">rplY</name>
    <name evidence="5" type="synonym">ctc</name>
    <name evidence="9" type="ORF">JOE56_000534</name>
</gene>
<evidence type="ECO:0000256" key="3">
    <source>
        <dbReference type="ARBA" id="ARBA00022980"/>
    </source>
</evidence>
<comment type="caution">
    <text evidence="9">The sequence shown here is derived from an EMBL/GenBank/DDBJ whole genome shotgun (WGS) entry which is preliminary data.</text>
</comment>